<protein>
    <submittedName>
        <fullName evidence="2">4443_t:CDS:1</fullName>
    </submittedName>
</protein>
<keyword evidence="1" id="KW-1133">Transmembrane helix</keyword>
<feature type="transmembrane region" description="Helical" evidence="1">
    <location>
        <begin position="12"/>
        <end position="32"/>
    </location>
</feature>
<keyword evidence="1" id="KW-0472">Membrane</keyword>
<comment type="caution">
    <text evidence="2">The sequence shown here is derived from an EMBL/GenBank/DDBJ whole genome shotgun (WGS) entry which is preliminary data.</text>
</comment>
<feature type="transmembrane region" description="Helical" evidence="1">
    <location>
        <begin position="162"/>
        <end position="180"/>
    </location>
</feature>
<keyword evidence="1" id="KW-0812">Transmembrane</keyword>
<dbReference type="AlphaFoldDB" id="A0A9N9AT04"/>
<sequence length="332" mass="37260">MTDVTTILQNPVPLYLLGVIPALFVVGDAPFSTLTSKILHILVCLGCPFTPLFYFLHVKTGANEGGDAIPDCCAYWLPKDKFQFHVPNRPENNIVNMWPFGYKIKKLDFTNIPNIKTRLVECVTNVSFLDRFVCFVSGYFVFVGFIIGIYRAVGPCQQQDWPAIPLLLVWTLPILVIRVCKGKVVVRDPREALKLVEGNIRVERLAEDKTRDIRGKVLATLLISIVIHWLTVVLTYYTKPVGFGCRSIGLSVVAGIWSFNSILCFVYYYLFNHSPPGVDTSPVYLWVCTCGVAVGAFFIFFSVISNNSLWWVIMFGNSCDVSSCLNSDNAQE</sequence>
<feature type="transmembrane region" description="Helical" evidence="1">
    <location>
        <begin position="249"/>
        <end position="271"/>
    </location>
</feature>
<dbReference type="Proteomes" id="UP000789572">
    <property type="component" value="Unassembled WGS sequence"/>
</dbReference>
<accession>A0A9N9AT04</accession>
<evidence type="ECO:0000313" key="3">
    <source>
        <dbReference type="Proteomes" id="UP000789572"/>
    </source>
</evidence>
<reference evidence="2" key="1">
    <citation type="submission" date="2021-06" db="EMBL/GenBank/DDBJ databases">
        <authorList>
            <person name="Kallberg Y."/>
            <person name="Tangrot J."/>
            <person name="Rosling A."/>
        </authorList>
    </citation>
    <scope>NUCLEOTIDE SEQUENCE</scope>
    <source>
        <strain evidence="2">IA702</strain>
    </source>
</reference>
<organism evidence="2 3">
    <name type="scientific">Paraglomus occultum</name>
    <dbReference type="NCBI Taxonomy" id="144539"/>
    <lineage>
        <taxon>Eukaryota</taxon>
        <taxon>Fungi</taxon>
        <taxon>Fungi incertae sedis</taxon>
        <taxon>Mucoromycota</taxon>
        <taxon>Glomeromycotina</taxon>
        <taxon>Glomeromycetes</taxon>
        <taxon>Paraglomerales</taxon>
        <taxon>Paraglomeraceae</taxon>
        <taxon>Paraglomus</taxon>
    </lineage>
</organism>
<dbReference type="OrthoDB" id="2324972at2759"/>
<gene>
    <name evidence="2" type="ORF">POCULU_LOCUS4439</name>
</gene>
<feature type="transmembrane region" description="Helical" evidence="1">
    <location>
        <begin position="217"/>
        <end position="237"/>
    </location>
</feature>
<name>A0A9N9AT04_9GLOM</name>
<dbReference type="EMBL" id="CAJVPJ010000575">
    <property type="protein sequence ID" value="CAG8538990.1"/>
    <property type="molecule type" value="Genomic_DNA"/>
</dbReference>
<keyword evidence="3" id="KW-1185">Reference proteome</keyword>
<feature type="transmembrane region" description="Helical" evidence="1">
    <location>
        <begin position="128"/>
        <end position="150"/>
    </location>
</feature>
<feature type="transmembrane region" description="Helical" evidence="1">
    <location>
        <begin position="38"/>
        <end position="56"/>
    </location>
</feature>
<feature type="transmembrane region" description="Helical" evidence="1">
    <location>
        <begin position="283"/>
        <end position="304"/>
    </location>
</feature>
<proteinExistence type="predicted"/>
<evidence type="ECO:0000256" key="1">
    <source>
        <dbReference type="SAM" id="Phobius"/>
    </source>
</evidence>
<evidence type="ECO:0000313" key="2">
    <source>
        <dbReference type="EMBL" id="CAG8538990.1"/>
    </source>
</evidence>